<dbReference type="CDD" id="cd07133">
    <property type="entry name" value="ALDH_CALDH_CalB"/>
    <property type="match status" value="1"/>
</dbReference>
<evidence type="ECO:0000256" key="4">
    <source>
        <dbReference type="PIRNR" id="PIRNR036492"/>
    </source>
</evidence>
<dbReference type="Proteomes" id="UP000639859">
    <property type="component" value="Unassembled WGS sequence"/>
</dbReference>
<dbReference type="InterPro" id="IPR016162">
    <property type="entry name" value="Ald_DH_N"/>
</dbReference>
<dbReference type="SUPFAM" id="SSF53720">
    <property type="entry name" value="ALDH-like"/>
    <property type="match status" value="1"/>
</dbReference>
<evidence type="ECO:0000256" key="6">
    <source>
        <dbReference type="RuleBase" id="RU003345"/>
    </source>
</evidence>
<comment type="caution">
    <text evidence="8">The sequence shown here is derived from an EMBL/GenBank/DDBJ whole genome shotgun (WGS) entry which is preliminary data.</text>
</comment>
<dbReference type="Gene3D" id="3.40.309.10">
    <property type="entry name" value="Aldehyde Dehydrogenase, Chain A, domain 2"/>
    <property type="match status" value="1"/>
</dbReference>
<organism evidence="8 9">
    <name type="scientific">Caulobacter hibisci</name>
    <dbReference type="NCBI Taxonomy" id="2035993"/>
    <lineage>
        <taxon>Bacteria</taxon>
        <taxon>Pseudomonadati</taxon>
        <taxon>Pseudomonadota</taxon>
        <taxon>Alphaproteobacteria</taxon>
        <taxon>Caulobacterales</taxon>
        <taxon>Caulobacteraceae</taxon>
        <taxon>Caulobacter</taxon>
    </lineage>
</organism>
<evidence type="ECO:0000259" key="7">
    <source>
        <dbReference type="Pfam" id="PF00171"/>
    </source>
</evidence>
<keyword evidence="3" id="KW-0520">NAD</keyword>
<name>A0ABS0SVG8_9CAUL</name>
<evidence type="ECO:0000256" key="3">
    <source>
        <dbReference type="ARBA" id="ARBA00023027"/>
    </source>
</evidence>
<accession>A0ABS0SVG8</accession>
<evidence type="ECO:0000256" key="5">
    <source>
        <dbReference type="PROSITE-ProRule" id="PRU10007"/>
    </source>
</evidence>
<dbReference type="Gene3D" id="3.40.605.10">
    <property type="entry name" value="Aldehyde Dehydrogenase, Chain A, domain 1"/>
    <property type="match status" value="1"/>
</dbReference>
<dbReference type="PIRSF" id="PIRSF036492">
    <property type="entry name" value="ALDH"/>
    <property type="match status" value="1"/>
</dbReference>
<dbReference type="InterPro" id="IPR015590">
    <property type="entry name" value="Aldehyde_DH_dom"/>
</dbReference>
<dbReference type="PANTHER" id="PTHR43570:SF20">
    <property type="entry name" value="ALDEHYDE DEHYDROGENASE ALDX-RELATED"/>
    <property type="match status" value="1"/>
</dbReference>
<dbReference type="InterPro" id="IPR016161">
    <property type="entry name" value="Ald_DH/histidinol_DH"/>
</dbReference>
<evidence type="ECO:0000313" key="8">
    <source>
        <dbReference type="EMBL" id="MBI1683599.1"/>
    </source>
</evidence>
<comment type="similarity">
    <text evidence="1 4 6">Belongs to the aldehyde dehydrogenase family.</text>
</comment>
<dbReference type="RefSeq" id="WP_198575536.1">
    <property type="nucleotide sequence ID" value="NZ_JADWOX010000004.1"/>
</dbReference>
<evidence type="ECO:0000313" key="9">
    <source>
        <dbReference type="Proteomes" id="UP000639859"/>
    </source>
</evidence>
<evidence type="ECO:0000256" key="1">
    <source>
        <dbReference type="ARBA" id="ARBA00009986"/>
    </source>
</evidence>
<sequence length="485" mass="52291">MNAPANIGPEAVKAGLETLLQRQKAAHLRDGAPLAGRRIEWLDRCIGLLVDHQDDIAKAVSDDFGVRSKDATALTDVAGSIGPLKFARDHLRQWMKTEKRRTTPALLGVFGAKAEVRWQPKGVVGIISPWNFPINLTFAPLAGVLSAGNRALIKPSEFTPATSELMKAMFAKVFDEEEIAVVTGGPEIGQAFSGLAFDHLLFTGATSVARHVMRAAAENLVPVTLELGGKSPVILSRGADLDTAAARVMAGKTLNAGQICLAPDYVLAPAEDVDRFVEAAKAAVARSFPTLKDNPDYTALVAQRHYDRVKGYVDDAAAKGAKVVELNPAGEDFAQQEHRKIPPTLILEPTDEMTVMQDEIFGPLLPVKGYSRIEEAIAYVNAHARPLALYWFGTDEAERETVLNGTTSGGVTVNDVIFHVAQEDLPFGGVGPAGTGAYHGHDGFREFSHRKAVFHQLKKDIGPMLALRPPYGGAIRKYLAGQIKR</sequence>
<dbReference type="EMBL" id="JADWOX010000004">
    <property type="protein sequence ID" value="MBI1683599.1"/>
    <property type="molecule type" value="Genomic_DNA"/>
</dbReference>
<feature type="active site" evidence="5">
    <location>
        <position position="226"/>
    </location>
</feature>
<protein>
    <recommendedName>
        <fullName evidence="4">Aldehyde dehydrogenase</fullName>
    </recommendedName>
</protein>
<dbReference type="InterPro" id="IPR029510">
    <property type="entry name" value="Ald_DH_CS_GLU"/>
</dbReference>
<keyword evidence="2 4" id="KW-0560">Oxidoreductase</keyword>
<dbReference type="PANTHER" id="PTHR43570">
    <property type="entry name" value="ALDEHYDE DEHYDROGENASE"/>
    <property type="match status" value="1"/>
</dbReference>
<feature type="domain" description="Aldehyde dehydrogenase" evidence="7">
    <location>
        <begin position="36"/>
        <end position="453"/>
    </location>
</feature>
<reference evidence="8 9" key="1">
    <citation type="submission" date="2020-11" db="EMBL/GenBank/DDBJ databases">
        <title>genome sequence of strain KACC 18849.</title>
        <authorList>
            <person name="Gao J."/>
            <person name="Zhang X."/>
        </authorList>
    </citation>
    <scope>NUCLEOTIDE SEQUENCE [LARGE SCALE GENOMIC DNA]</scope>
    <source>
        <strain evidence="8 9">KACC 18849</strain>
    </source>
</reference>
<dbReference type="PROSITE" id="PS00687">
    <property type="entry name" value="ALDEHYDE_DEHYDR_GLU"/>
    <property type="match status" value="1"/>
</dbReference>
<proteinExistence type="inferred from homology"/>
<gene>
    <name evidence="8" type="ORF">I4Q42_07960</name>
</gene>
<dbReference type="Pfam" id="PF00171">
    <property type="entry name" value="Aldedh"/>
    <property type="match status" value="1"/>
</dbReference>
<dbReference type="InterPro" id="IPR016163">
    <property type="entry name" value="Ald_DH_C"/>
</dbReference>
<dbReference type="InterPro" id="IPR012394">
    <property type="entry name" value="Aldehyde_DH_NAD(P)"/>
</dbReference>
<keyword evidence="9" id="KW-1185">Reference proteome</keyword>
<evidence type="ECO:0000256" key="2">
    <source>
        <dbReference type="ARBA" id="ARBA00023002"/>
    </source>
</evidence>